<reference evidence="1 2" key="1">
    <citation type="submission" date="2015-01" db="EMBL/GenBank/DDBJ databases">
        <title>The Genome Sequence of Exophiala oligosperma CBS72588.</title>
        <authorList>
            <consortium name="The Broad Institute Genomics Platform"/>
            <person name="Cuomo C."/>
            <person name="de Hoog S."/>
            <person name="Gorbushina A."/>
            <person name="Stielow B."/>
            <person name="Teixiera M."/>
            <person name="Abouelleil A."/>
            <person name="Chapman S.B."/>
            <person name="Priest M."/>
            <person name="Young S.K."/>
            <person name="Wortman J."/>
            <person name="Nusbaum C."/>
            <person name="Birren B."/>
        </authorList>
    </citation>
    <scope>NUCLEOTIDE SEQUENCE [LARGE SCALE GENOMIC DNA]</scope>
    <source>
        <strain evidence="1 2">CBS 72588</strain>
    </source>
</reference>
<dbReference type="OrthoDB" id="10028886at2759"/>
<dbReference type="GeneID" id="27353165"/>
<keyword evidence="2" id="KW-1185">Reference proteome</keyword>
<organism evidence="1 2">
    <name type="scientific">Exophiala oligosperma</name>
    <dbReference type="NCBI Taxonomy" id="215243"/>
    <lineage>
        <taxon>Eukaryota</taxon>
        <taxon>Fungi</taxon>
        <taxon>Dikarya</taxon>
        <taxon>Ascomycota</taxon>
        <taxon>Pezizomycotina</taxon>
        <taxon>Eurotiomycetes</taxon>
        <taxon>Chaetothyriomycetidae</taxon>
        <taxon>Chaetothyriales</taxon>
        <taxon>Herpotrichiellaceae</taxon>
        <taxon>Exophiala</taxon>
    </lineage>
</organism>
<dbReference type="InterPro" id="IPR032675">
    <property type="entry name" value="LRR_dom_sf"/>
</dbReference>
<proteinExistence type="predicted"/>
<name>A0A0D2EKY6_9EURO</name>
<sequence length="563" mass="63625">MSSANGEGKTLPYEILYMICTELGNENDFVSLFQCALTSRPFADSALRIMYQRHQFSPVFEQRDDLVMQKEVDYATRAAEEKRMFRKWNVLWRSIIASSLDHTRWPTYKPYCWHITTLDFRNLLAMLDDYKFTPVVQSQFFNKGLKGFWIPKKDIRGQVVDVVATVNKVGDALITKTPLLEEINGHMSPGYLCDWIPLSPKLVSMVLWNGDALTGTGDRFDSAGKAIAACCESFKSLTVHDWSSPDADVTCSSFLNDLNPDTLEYFEMISFNRLSKLSFEALGRHKSLRELSLGNLSHEAMENLNALKECTKLHTLKLDDDLGYAHLEGVNDHVFLEVVDWLSSCRNLRDLSLKKFADGPAILSRVLCSPNVKLTKLSLEGYRVLDTNSQLFHSALPEQRTLESICLKGSCEGTTSRDLRIMVEGLCGLKNLKELVLKDVSDEFSEADIATLAMSLPHLEDLWTSGGEVCEGVLDVLAGLDKLKNLTLYALTQFTSEGILNFLERLNPVTQKGFSLSLMAANPDFDLNETEQDLIREYIRTNLDGRFDFVLWRDAETSDSDDD</sequence>
<dbReference type="HOGENOM" id="CLU_036208_0_0_1"/>
<dbReference type="AlphaFoldDB" id="A0A0D2EKY6"/>
<gene>
    <name evidence="1" type="ORF">PV06_01091</name>
</gene>
<dbReference type="VEuPathDB" id="FungiDB:PV06_01091"/>
<dbReference type="SUPFAM" id="SSF52047">
    <property type="entry name" value="RNI-like"/>
    <property type="match status" value="1"/>
</dbReference>
<dbReference type="Proteomes" id="UP000053342">
    <property type="component" value="Unassembled WGS sequence"/>
</dbReference>
<dbReference type="EMBL" id="KN847332">
    <property type="protein sequence ID" value="KIW48514.1"/>
    <property type="molecule type" value="Genomic_DNA"/>
</dbReference>
<dbReference type="STRING" id="215243.A0A0D2EKY6"/>
<dbReference type="Gene3D" id="3.80.10.10">
    <property type="entry name" value="Ribonuclease Inhibitor"/>
    <property type="match status" value="2"/>
</dbReference>
<dbReference type="RefSeq" id="XP_016268730.1">
    <property type="nucleotide sequence ID" value="XM_016401677.1"/>
</dbReference>
<accession>A0A0D2EKY6</accession>
<evidence type="ECO:0000313" key="1">
    <source>
        <dbReference type="EMBL" id="KIW48514.1"/>
    </source>
</evidence>
<protein>
    <recommendedName>
        <fullName evidence="3">F-box domain-containing protein</fullName>
    </recommendedName>
</protein>
<evidence type="ECO:0000313" key="2">
    <source>
        <dbReference type="Proteomes" id="UP000053342"/>
    </source>
</evidence>
<evidence type="ECO:0008006" key="3">
    <source>
        <dbReference type="Google" id="ProtNLM"/>
    </source>
</evidence>